<keyword evidence="5" id="KW-1185">Reference proteome</keyword>
<dbReference type="Pfam" id="PF01494">
    <property type="entry name" value="FAD_binding_3"/>
    <property type="match status" value="1"/>
</dbReference>
<organism evidence="4 5">
    <name type="scientific">Nocardia nova SH22a</name>
    <dbReference type="NCBI Taxonomy" id="1415166"/>
    <lineage>
        <taxon>Bacteria</taxon>
        <taxon>Bacillati</taxon>
        <taxon>Actinomycetota</taxon>
        <taxon>Actinomycetes</taxon>
        <taxon>Mycobacteriales</taxon>
        <taxon>Nocardiaceae</taxon>
        <taxon>Nocardia</taxon>
    </lineage>
</organism>
<evidence type="ECO:0000256" key="1">
    <source>
        <dbReference type="ARBA" id="ARBA00023002"/>
    </source>
</evidence>
<evidence type="ECO:0000256" key="2">
    <source>
        <dbReference type="SAM" id="MobiDB-lite"/>
    </source>
</evidence>
<feature type="compositionally biased region" description="Polar residues" evidence="2">
    <location>
        <begin position="562"/>
        <end position="578"/>
    </location>
</feature>
<dbReference type="KEGG" id="nno:NONO_c37030"/>
<dbReference type="eggNOG" id="COG0654">
    <property type="taxonomic scope" value="Bacteria"/>
</dbReference>
<evidence type="ECO:0000259" key="3">
    <source>
        <dbReference type="Pfam" id="PF01494"/>
    </source>
</evidence>
<feature type="region of interest" description="Disordered" evidence="2">
    <location>
        <begin position="560"/>
        <end position="585"/>
    </location>
</feature>
<feature type="domain" description="FAD-binding" evidence="3">
    <location>
        <begin position="5"/>
        <end position="360"/>
    </location>
</feature>
<name>W5TGL1_9NOCA</name>
<dbReference type="PRINTS" id="PR00420">
    <property type="entry name" value="RNGMNOXGNASE"/>
</dbReference>
<dbReference type="Gene3D" id="3.50.50.60">
    <property type="entry name" value="FAD/NAD(P)-binding domain"/>
    <property type="match status" value="1"/>
</dbReference>
<dbReference type="InterPro" id="IPR036188">
    <property type="entry name" value="FAD/NAD-bd_sf"/>
</dbReference>
<keyword evidence="1" id="KW-0560">Oxidoreductase</keyword>
<sequence length="626" mass="68297">MNTTDYDVVVVGLGPTGLTLANLLGRRGLSVLVLEREPEFYGMARAVYTDDEVMRIFQSAGVGEELAADMNVDSTVQWVRGDGRVLIQFHQIDRPLSWPVVNFLYQPYLENTLERALDRYPHVTVRRGREVLDFDQDADGVNVEHALCRGTAYGRLAADTDPATAERARAKFLVGCDGGRSVVRTRLGIEMSGTSFPERWLVVDLKAKEGIDAFRHLPYFDFVCDPHLPVVSCPQPGGHHRFEFMLRESQTGEEMEDPDNVRRHIAAYVNPGEVEVLRRLVYTFNAVVADRWRDGRILIAGDAAHMTPQFVGQGMGSGVRDADNLAWKLTAIVKHGAGSTILDSYRTERAPHAKAMIDFSVFNKSLVSVDNKLLAVARDVALTAAVRTPGVGSWLRGAKMKPRPRFRPGAYLGLPRGRWRGVAGTLSPQPQIRTYDGRHCRLDEALGMGFAVLGNGVDPRSALGEAQVEALRGLGTRFVTVYPIGGRPQGEPGDGRTAGNDCADVEDHTGVLTKWFGKAGVDTGGLVLLRPDRYVFGTATAGGGGALTAELLRQLGARAVPTSAQRSAPGDSQTKQTGVQQVPVPPVRNLIGADDVRPAYAVQSIGGLRRIWNRYTHAADVCGTRR</sequence>
<dbReference type="HOGENOM" id="CLU_009665_20_2_11"/>
<dbReference type="STRING" id="1415166.NONO_c37030"/>
<dbReference type="EMBL" id="CP006850">
    <property type="protein sequence ID" value="AHH18490.1"/>
    <property type="molecule type" value="Genomic_DNA"/>
</dbReference>
<proteinExistence type="predicted"/>
<dbReference type="GO" id="GO:0019622">
    <property type="term" value="P:3-(3-hydroxy)phenylpropionate catabolic process"/>
    <property type="evidence" value="ECO:0007669"/>
    <property type="project" value="TreeGrafter"/>
</dbReference>
<dbReference type="InterPro" id="IPR002938">
    <property type="entry name" value="FAD-bd"/>
</dbReference>
<dbReference type="InterPro" id="IPR050631">
    <property type="entry name" value="PheA/TfdB_FAD_monoxygenase"/>
</dbReference>
<dbReference type="AlphaFoldDB" id="W5TGL1"/>
<dbReference type="NCBIfam" id="NF004829">
    <property type="entry name" value="PRK06183.1-3"/>
    <property type="match status" value="1"/>
</dbReference>
<evidence type="ECO:0000313" key="4">
    <source>
        <dbReference type="EMBL" id="AHH18490.1"/>
    </source>
</evidence>
<dbReference type="PATRIC" id="fig|1415166.3.peg.3799"/>
<accession>W5TGL1</accession>
<dbReference type="GO" id="GO:0008688">
    <property type="term" value="F:3-(3-hydroxyphenyl)propionate hydroxylase activity"/>
    <property type="evidence" value="ECO:0007669"/>
    <property type="project" value="TreeGrafter"/>
</dbReference>
<gene>
    <name evidence="4" type="ORF">NONO_c37030</name>
</gene>
<dbReference type="PANTHER" id="PTHR43476:SF3">
    <property type="entry name" value="FAD-BINDING MONOOXYGENASE"/>
    <property type="match status" value="1"/>
</dbReference>
<dbReference type="Proteomes" id="UP000019150">
    <property type="component" value="Chromosome"/>
</dbReference>
<dbReference type="SUPFAM" id="SSF51905">
    <property type="entry name" value="FAD/NAD(P)-binding domain"/>
    <property type="match status" value="1"/>
</dbReference>
<dbReference type="OrthoDB" id="8670884at2"/>
<reference evidence="4 5" key="1">
    <citation type="journal article" date="2014" name="Appl. Environ. Microbiol.">
        <title>Insights into the Microbial Degradation of Rubber and Gutta-Percha by Analysis of the Complete Genome of Nocardia nova SH22a.</title>
        <authorList>
            <person name="Luo Q."/>
            <person name="Hiessl S."/>
            <person name="Poehlein A."/>
            <person name="Daniel R."/>
            <person name="Steinbuchel A."/>
        </authorList>
    </citation>
    <scope>NUCLEOTIDE SEQUENCE [LARGE SCALE GENOMIC DNA]</scope>
    <source>
        <strain evidence="4">SH22a</strain>
    </source>
</reference>
<dbReference type="GO" id="GO:0071949">
    <property type="term" value="F:FAD binding"/>
    <property type="evidence" value="ECO:0007669"/>
    <property type="project" value="InterPro"/>
</dbReference>
<dbReference type="PANTHER" id="PTHR43476">
    <property type="entry name" value="3-(3-HYDROXY-PHENYL)PROPIONATE/3-HYDROXYCINNAMIC ACID HYDROXYLASE"/>
    <property type="match status" value="1"/>
</dbReference>
<dbReference type="Gene3D" id="3.30.70.2450">
    <property type="match status" value="1"/>
</dbReference>
<dbReference type="RefSeq" id="WP_025349926.1">
    <property type="nucleotide sequence ID" value="NZ_CP006850.1"/>
</dbReference>
<protein>
    <submittedName>
        <fullName evidence="4">FAD-binding monooxygenase</fullName>
    </submittedName>
</protein>
<keyword evidence="4" id="KW-0503">Monooxygenase</keyword>
<evidence type="ECO:0000313" key="5">
    <source>
        <dbReference type="Proteomes" id="UP000019150"/>
    </source>
</evidence>